<dbReference type="AlphaFoldDB" id="A0A3D9INC9"/>
<evidence type="ECO:0000313" key="3">
    <source>
        <dbReference type="EMBL" id="RED63019.1"/>
    </source>
</evidence>
<dbReference type="InterPro" id="IPR012495">
    <property type="entry name" value="TadE-like_dom"/>
</dbReference>
<dbReference type="RefSeq" id="WP_181907335.1">
    <property type="nucleotide sequence ID" value="NZ_QRDY01000004.1"/>
</dbReference>
<sequence length="239" mass="27372">MNISENNSFRFIKNQKGSFTIEASLVFPLVFLVTILLIFMSLYVYQKSTLYYLADTTAKRASWVWDNTYRDGITGEFNPYEKDPGTQQQLQNDGLYWRFNDFNMMDVLTFQFKEAVDAKELSISASDRSAPSRSSSLVNYKLQRAVTTLPKGVSGSISYENKFYKRKITVHLENPLKMPDFVKSWFRQELVEAEASSFVTEPTEFIRTVDFAMYLGKKLSQPGAPAKSAVTSILTKTKK</sequence>
<keyword evidence="1" id="KW-1133">Transmembrane helix</keyword>
<keyword evidence="4" id="KW-1185">Reference proteome</keyword>
<gene>
    <name evidence="3" type="ORF">DFP95_10412</name>
</gene>
<name>A0A3D9INC9_9BACL</name>
<dbReference type="EMBL" id="QRDY01000004">
    <property type="protein sequence ID" value="RED63019.1"/>
    <property type="molecule type" value="Genomic_DNA"/>
</dbReference>
<dbReference type="Proteomes" id="UP000256869">
    <property type="component" value="Unassembled WGS sequence"/>
</dbReference>
<feature type="transmembrane region" description="Helical" evidence="1">
    <location>
        <begin position="21"/>
        <end position="45"/>
    </location>
</feature>
<evidence type="ECO:0000259" key="2">
    <source>
        <dbReference type="Pfam" id="PF07811"/>
    </source>
</evidence>
<protein>
    <submittedName>
        <fullName evidence="3">TadE-like protein</fullName>
    </submittedName>
</protein>
<comment type="caution">
    <text evidence="3">The sequence shown here is derived from an EMBL/GenBank/DDBJ whole genome shotgun (WGS) entry which is preliminary data.</text>
</comment>
<reference evidence="3 4" key="1">
    <citation type="submission" date="2018-07" db="EMBL/GenBank/DDBJ databases">
        <title>Genomic Encyclopedia of Type Strains, Phase III (KMG-III): the genomes of soil and plant-associated and newly described type strains.</title>
        <authorList>
            <person name="Whitman W."/>
        </authorList>
    </citation>
    <scope>NUCLEOTIDE SEQUENCE [LARGE SCALE GENOMIC DNA]</scope>
    <source>
        <strain evidence="3 4">CECT 8236</strain>
    </source>
</reference>
<accession>A0A3D9INC9</accession>
<feature type="domain" description="TadE-like" evidence="2">
    <location>
        <begin position="17"/>
        <end position="58"/>
    </location>
</feature>
<dbReference type="Pfam" id="PF07811">
    <property type="entry name" value="TadE"/>
    <property type="match status" value="1"/>
</dbReference>
<proteinExistence type="predicted"/>
<keyword evidence="1" id="KW-0472">Membrane</keyword>
<evidence type="ECO:0000313" key="4">
    <source>
        <dbReference type="Proteomes" id="UP000256869"/>
    </source>
</evidence>
<evidence type="ECO:0000256" key="1">
    <source>
        <dbReference type="SAM" id="Phobius"/>
    </source>
</evidence>
<keyword evidence="1" id="KW-0812">Transmembrane</keyword>
<organism evidence="3 4">
    <name type="scientific">Cohnella lupini</name>
    <dbReference type="NCBI Taxonomy" id="1294267"/>
    <lineage>
        <taxon>Bacteria</taxon>
        <taxon>Bacillati</taxon>
        <taxon>Bacillota</taxon>
        <taxon>Bacilli</taxon>
        <taxon>Bacillales</taxon>
        <taxon>Paenibacillaceae</taxon>
        <taxon>Cohnella</taxon>
    </lineage>
</organism>